<dbReference type="SUPFAM" id="SSF53790">
    <property type="entry name" value="Tetrapyrrole methylase"/>
    <property type="match status" value="1"/>
</dbReference>
<dbReference type="AlphaFoldDB" id="A0A545TI21"/>
<evidence type="ECO:0000259" key="1">
    <source>
        <dbReference type="Pfam" id="PF00590"/>
    </source>
</evidence>
<proteinExistence type="predicted"/>
<name>A0A545TI21_9GAMM</name>
<sequence>MKKSGSYISVGTGIALGGQISVISKSYIENADIVFGIMPNSECDEWMSILNKNYVSLQPFYSEEKIRIECYQDMVSAIMDEVRAGKKVVGAFYGHPGVFAWVPHEAVRQALSEGYSAHMEPGISAEDCLYADLGVDPGNTGCLAYEATQFLFYKHAVDTSCLLILWQIALAGDHTLKTFEPNKSNIELTIKYLSQWYPLDHKVVVYEAPFLPTESARKEEIALRDLSNVSLSMISTLVIPPAKDLEIDTEALKLFGVSEQQLAFN</sequence>
<dbReference type="Proteomes" id="UP000317839">
    <property type="component" value="Unassembled WGS sequence"/>
</dbReference>
<dbReference type="RefSeq" id="WP_142888237.1">
    <property type="nucleotide sequence ID" value="NZ_VIKR01000001.1"/>
</dbReference>
<comment type="caution">
    <text evidence="2">The sequence shown here is derived from an EMBL/GenBank/DDBJ whole genome shotgun (WGS) entry which is preliminary data.</text>
</comment>
<dbReference type="Pfam" id="PF00590">
    <property type="entry name" value="TP_methylase"/>
    <property type="match status" value="1"/>
</dbReference>
<dbReference type="InterPro" id="IPR014777">
    <property type="entry name" value="4pyrrole_Mease_sub1"/>
</dbReference>
<gene>
    <name evidence="2" type="ORF">FLL45_02680</name>
</gene>
<dbReference type="GO" id="GO:0008168">
    <property type="term" value="F:methyltransferase activity"/>
    <property type="evidence" value="ECO:0007669"/>
    <property type="project" value="InterPro"/>
</dbReference>
<evidence type="ECO:0000313" key="2">
    <source>
        <dbReference type="EMBL" id="TQV76877.1"/>
    </source>
</evidence>
<reference evidence="2 3" key="1">
    <citation type="submission" date="2019-06" db="EMBL/GenBank/DDBJ databases">
        <title>Draft genome of Aliikangiella marina GYP-15.</title>
        <authorList>
            <person name="Wang G."/>
        </authorList>
    </citation>
    <scope>NUCLEOTIDE SEQUENCE [LARGE SCALE GENOMIC DNA]</scope>
    <source>
        <strain evidence="2 3">GYP-15</strain>
    </source>
</reference>
<protein>
    <recommendedName>
        <fullName evidence="1">Tetrapyrrole methylase domain-containing protein</fullName>
    </recommendedName>
</protein>
<organism evidence="2 3">
    <name type="scientific">Aliikangiella marina</name>
    <dbReference type="NCBI Taxonomy" id="1712262"/>
    <lineage>
        <taxon>Bacteria</taxon>
        <taxon>Pseudomonadati</taxon>
        <taxon>Pseudomonadota</taxon>
        <taxon>Gammaproteobacteria</taxon>
        <taxon>Oceanospirillales</taxon>
        <taxon>Pleioneaceae</taxon>
        <taxon>Aliikangiella</taxon>
    </lineage>
</organism>
<dbReference type="Gene3D" id="3.40.1010.10">
    <property type="entry name" value="Cobalt-precorrin-4 Transmethylase, Domain 1"/>
    <property type="match status" value="1"/>
</dbReference>
<feature type="domain" description="Tetrapyrrole methylase" evidence="1">
    <location>
        <begin position="10"/>
        <end position="207"/>
    </location>
</feature>
<dbReference type="CDD" id="cd19916">
    <property type="entry name" value="OphMA_like"/>
    <property type="match status" value="1"/>
</dbReference>
<accession>A0A545TI21</accession>
<keyword evidence="3" id="KW-1185">Reference proteome</keyword>
<dbReference type="InterPro" id="IPR035996">
    <property type="entry name" value="4pyrrol_Methylase_sf"/>
</dbReference>
<dbReference type="InterPro" id="IPR000878">
    <property type="entry name" value="4pyrrol_Mease"/>
</dbReference>
<dbReference type="EMBL" id="VIKR01000001">
    <property type="protein sequence ID" value="TQV76877.1"/>
    <property type="molecule type" value="Genomic_DNA"/>
</dbReference>
<dbReference type="OrthoDB" id="1459304at2"/>
<evidence type="ECO:0000313" key="3">
    <source>
        <dbReference type="Proteomes" id="UP000317839"/>
    </source>
</evidence>